<gene>
    <name evidence="2" type="ORF">P9271_00260</name>
</gene>
<proteinExistence type="predicted"/>
<evidence type="ECO:0000313" key="2">
    <source>
        <dbReference type="EMBL" id="MED4399792.1"/>
    </source>
</evidence>
<sequence length="53" mass="6543">MDFISFITNEVSGMEKERQELSERVQQGLEESRQRMKEKSEQFEDRRKERETF</sequence>
<accession>A0ABU6NRL2</accession>
<reference evidence="2 3" key="1">
    <citation type="submission" date="2023-03" db="EMBL/GenBank/DDBJ databases">
        <title>Bacillus Genome Sequencing.</title>
        <authorList>
            <person name="Dunlap C."/>
        </authorList>
    </citation>
    <scope>NUCLEOTIDE SEQUENCE [LARGE SCALE GENOMIC DNA]</scope>
    <source>
        <strain evidence="2 3">NRS-1717</strain>
    </source>
</reference>
<name>A0ABU6NRL2_9BACI</name>
<feature type="compositionally biased region" description="Basic and acidic residues" evidence="1">
    <location>
        <begin position="30"/>
        <end position="53"/>
    </location>
</feature>
<protein>
    <submittedName>
        <fullName evidence="2">Uncharacterized protein</fullName>
    </submittedName>
</protein>
<dbReference type="RefSeq" id="WP_328014513.1">
    <property type="nucleotide sequence ID" value="NZ_JARTFS010000001.1"/>
</dbReference>
<feature type="region of interest" description="Disordered" evidence="1">
    <location>
        <begin position="1"/>
        <end position="53"/>
    </location>
</feature>
<evidence type="ECO:0000256" key="1">
    <source>
        <dbReference type="SAM" id="MobiDB-lite"/>
    </source>
</evidence>
<feature type="compositionally biased region" description="Basic and acidic residues" evidence="1">
    <location>
        <begin position="13"/>
        <end position="23"/>
    </location>
</feature>
<organism evidence="2 3">
    <name type="scientific">Metabacillus fastidiosus</name>
    <dbReference type="NCBI Taxonomy" id="1458"/>
    <lineage>
        <taxon>Bacteria</taxon>
        <taxon>Bacillati</taxon>
        <taxon>Bacillota</taxon>
        <taxon>Bacilli</taxon>
        <taxon>Bacillales</taxon>
        <taxon>Bacillaceae</taxon>
        <taxon>Metabacillus</taxon>
    </lineage>
</organism>
<dbReference type="Proteomes" id="UP001342826">
    <property type="component" value="Unassembled WGS sequence"/>
</dbReference>
<feature type="compositionally biased region" description="Polar residues" evidence="1">
    <location>
        <begin position="1"/>
        <end position="11"/>
    </location>
</feature>
<keyword evidence="3" id="KW-1185">Reference proteome</keyword>
<evidence type="ECO:0000313" key="3">
    <source>
        <dbReference type="Proteomes" id="UP001342826"/>
    </source>
</evidence>
<comment type="caution">
    <text evidence="2">The sequence shown here is derived from an EMBL/GenBank/DDBJ whole genome shotgun (WGS) entry which is preliminary data.</text>
</comment>
<dbReference type="EMBL" id="JARTFS010000001">
    <property type="protein sequence ID" value="MED4399792.1"/>
    <property type="molecule type" value="Genomic_DNA"/>
</dbReference>